<proteinExistence type="predicted"/>
<feature type="transmembrane region" description="Helical" evidence="1">
    <location>
        <begin position="6"/>
        <end position="26"/>
    </location>
</feature>
<organism evidence="2 3">
    <name type="scientific">Gossypium schwendimanii</name>
    <name type="common">Cotton</name>
    <dbReference type="NCBI Taxonomy" id="34291"/>
    <lineage>
        <taxon>Eukaryota</taxon>
        <taxon>Viridiplantae</taxon>
        <taxon>Streptophyta</taxon>
        <taxon>Embryophyta</taxon>
        <taxon>Tracheophyta</taxon>
        <taxon>Spermatophyta</taxon>
        <taxon>Magnoliopsida</taxon>
        <taxon>eudicotyledons</taxon>
        <taxon>Gunneridae</taxon>
        <taxon>Pentapetalae</taxon>
        <taxon>rosids</taxon>
        <taxon>malvids</taxon>
        <taxon>Malvales</taxon>
        <taxon>Malvaceae</taxon>
        <taxon>Malvoideae</taxon>
        <taxon>Gossypium</taxon>
    </lineage>
</organism>
<keyword evidence="1" id="KW-0812">Transmembrane</keyword>
<dbReference type="AlphaFoldDB" id="A0A7J9NF69"/>
<dbReference type="EMBL" id="JABFAF010280066">
    <property type="protein sequence ID" value="MBA0881890.1"/>
    <property type="molecule type" value="Genomic_DNA"/>
</dbReference>
<reference evidence="2 3" key="1">
    <citation type="journal article" date="2019" name="Genome Biol. Evol.">
        <title>Insights into the evolution of the New World diploid cottons (Gossypium, subgenus Houzingenia) based on genome sequencing.</title>
        <authorList>
            <person name="Grover C.E."/>
            <person name="Arick M.A. 2nd"/>
            <person name="Thrash A."/>
            <person name="Conover J.L."/>
            <person name="Sanders W.S."/>
            <person name="Peterson D.G."/>
            <person name="Frelichowski J.E."/>
            <person name="Scheffler J.A."/>
            <person name="Scheffler B.E."/>
            <person name="Wendel J.F."/>
        </authorList>
    </citation>
    <scope>NUCLEOTIDE SEQUENCE [LARGE SCALE GENOMIC DNA]</scope>
    <source>
        <strain evidence="2">1</strain>
        <tissue evidence="2">Leaf</tissue>
    </source>
</reference>
<gene>
    <name evidence="2" type="ORF">Goshw_013016</name>
</gene>
<accession>A0A7J9NF69</accession>
<keyword evidence="1" id="KW-1133">Transmembrane helix</keyword>
<dbReference type="Proteomes" id="UP000593576">
    <property type="component" value="Unassembled WGS sequence"/>
</dbReference>
<keyword evidence="3" id="KW-1185">Reference proteome</keyword>
<sequence>MLNINLYLQFVFTVGGMGMWRILVLLKYPKAIVKRRMPRRKCHRRIRPRSSQQIEKEGSCFSVLNDTDPHKEDAEDCLLDSRRYKGKEITQGNFIGKVSATSLNGRREWRKNSNTNSNLKEVGLMENGGLLLKLITAQIRSPVSPVLV</sequence>
<evidence type="ECO:0000313" key="2">
    <source>
        <dbReference type="EMBL" id="MBA0881890.1"/>
    </source>
</evidence>
<protein>
    <submittedName>
        <fullName evidence="2">Uncharacterized protein</fullName>
    </submittedName>
</protein>
<evidence type="ECO:0000313" key="3">
    <source>
        <dbReference type="Proteomes" id="UP000593576"/>
    </source>
</evidence>
<evidence type="ECO:0000256" key="1">
    <source>
        <dbReference type="SAM" id="Phobius"/>
    </source>
</evidence>
<keyword evidence="1" id="KW-0472">Membrane</keyword>
<name>A0A7J9NF69_GOSSC</name>
<comment type="caution">
    <text evidence="2">The sequence shown here is derived from an EMBL/GenBank/DDBJ whole genome shotgun (WGS) entry which is preliminary data.</text>
</comment>